<dbReference type="InterPro" id="IPR057326">
    <property type="entry name" value="KR_dom"/>
</dbReference>
<evidence type="ECO:0000256" key="6">
    <source>
        <dbReference type="ARBA" id="ARBA00066334"/>
    </source>
</evidence>
<keyword evidence="3 11" id="KW-0560">Oxidoreductase</keyword>
<dbReference type="InterPro" id="IPR036291">
    <property type="entry name" value="NAD(P)-bd_dom_sf"/>
</dbReference>
<dbReference type="NCBIfam" id="TIGR04316">
    <property type="entry name" value="dhbA_paeA"/>
    <property type="match status" value="1"/>
</dbReference>
<dbReference type="KEGG" id="plen:EIM92_18460"/>
<dbReference type="InterPro" id="IPR003560">
    <property type="entry name" value="DHB_DH"/>
</dbReference>
<name>A0A3Q8S626_9BACL</name>
<dbReference type="OrthoDB" id="9803333at2"/>
<feature type="domain" description="Ketoreductase" evidence="10">
    <location>
        <begin position="9"/>
        <end position="179"/>
    </location>
</feature>
<dbReference type="PROSITE" id="PS00061">
    <property type="entry name" value="ADH_SHORT"/>
    <property type="match status" value="1"/>
</dbReference>
<comment type="similarity">
    <text evidence="2 9">Belongs to the short-chain dehydrogenases/reductases (SDR) family.</text>
</comment>
<dbReference type="SMART" id="SM00822">
    <property type="entry name" value="PKS_KR"/>
    <property type="match status" value="1"/>
</dbReference>
<dbReference type="Gene3D" id="3.40.50.720">
    <property type="entry name" value="NAD(P)-binding Rossmann-like Domain"/>
    <property type="match status" value="1"/>
</dbReference>
<evidence type="ECO:0000259" key="10">
    <source>
        <dbReference type="SMART" id="SM00822"/>
    </source>
</evidence>
<dbReference type="Pfam" id="PF00106">
    <property type="entry name" value="adh_short"/>
    <property type="match status" value="1"/>
</dbReference>
<dbReference type="InterPro" id="IPR002347">
    <property type="entry name" value="SDR_fam"/>
</dbReference>
<dbReference type="PRINTS" id="PR01397">
    <property type="entry name" value="DHBDHDRGNASE"/>
</dbReference>
<dbReference type="SUPFAM" id="SSF51735">
    <property type="entry name" value="NAD(P)-binding Rossmann-fold domains"/>
    <property type="match status" value="1"/>
</dbReference>
<dbReference type="RefSeq" id="WP_125084072.1">
    <property type="nucleotide sequence ID" value="NZ_CP034248.1"/>
</dbReference>
<dbReference type="EC" id="1.3.1.28" evidence="6 8"/>
<dbReference type="PRINTS" id="PR00080">
    <property type="entry name" value="SDRFAMILY"/>
</dbReference>
<dbReference type="PANTHER" id="PTHR42760">
    <property type="entry name" value="SHORT-CHAIN DEHYDROGENASES/REDUCTASES FAMILY MEMBER"/>
    <property type="match status" value="1"/>
</dbReference>
<dbReference type="NCBIfam" id="NF006074">
    <property type="entry name" value="PRK08220.1"/>
    <property type="match status" value="1"/>
</dbReference>
<keyword evidence="4" id="KW-0520">NAD</keyword>
<evidence type="ECO:0000256" key="1">
    <source>
        <dbReference type="ARBA" id="ARBA00004924"/>
    </source>
</evidence>
<keyword evidence="12" id="KW-1185">Reference proteome</keyword>
<dbReference type="InterPro" id="IPR020904">
    <property type="entry name" value="Sc_DH/Rdtase_CS"/>
</dbReference>
<dbReference type="EMBL" id="CP034248">
    <property type="protein sequence ID" value="AZK47903.1"/>
    <property type="molecule type" value="Genomic_DNA"/>
</dbReference>
<evidence type="ECO:0000256" key="5">
    <source>
        <dbReference type="ARBA" id="ARBA00052874"/>
    </source>
</evidence>
<evidence type="ECO:0000313" key="11">
    <source>
        <dbReference type="EMBL" id="AZK47903.1"/>
    </source>
</evidence>
<evidence type="ECO:0000313" key="12">
    <source>
        <dbReference type="Proteomes" id="UP000273145"/>
    </source>
</evidence>
<organism evidence="11 12">
    <name type="scientific">Paenibacillus lentus</name>
    <dbReference type="NCBI Taxonomy" id="1338368"/>
    <lineage>
        <taxon>Bacteria</taxon>
        <taxon>Bacillati</taxon>
        <taxon>Bacillota</taxon>
        <taxon>Bacilli</taxon>
        <taxon>Bacillales</taxon>
        <taxon>Paenibacillaceae</taxon>
        <taxon>Paenibacillus</taxon>
    </lineage>
</organism>
<protein>
    <recommendedName>
        <fullName evidence="7 8">2,3-dihydro-2,3-dihydroxybenzoate dehydrogenase</fullName>
        <ecNumber evidence="6 8">1.3.1.28</ecNumber>
    </recommendedName>
</protein>
<dbReference type="PANTHER" id="PTHR42760:SF115">
    <property type="entry name" value="3-OXOACYL-[ACYL-CARRIER-PROTEIN] REDUCTASE FABG"/>
    <property type="match status" value="1"/>
</dbReference>
<evidence type="ECO:0000256" key="7">
    <source>
        <dbReference type="ARBA" id="ARBA00067530"/>
    </source>
</evidence>
<dbReference type="Proteomes" id="UP000273145">
    <property type="component" value="Chromosome"/>
</dbReference>
<dbReference type="FunFam" id="3.40.50.720:FF:000160">
    <property type="entry name" value="2,3-dihydro-2,3-dihydroxybenzoate dehydrogenase"/>
    <property type="match status" value="1"/>
</dbReference>
<dbReference type="GO" id="GO:0008667">
    <property type="term" value="F:2,3-dihydro-2,3-dihydroxybenzoate dehydrogenase activity"/>
    <property type="evidence" value="ECO:0007669"/>
    <property type="project" value="UniProtKB-UniRule"/>
</dbReference>
<sequence>MEYTGIQGKVALVTGAAQGIGEAVARALASAGAIVAALDLNGEALEGLAAELRAQGCQVSVFVTDVADSHAVEAAVDQVERELGPIEILVNVAGLLRIGSVEALSDEDWAAAFAVNANGVFYVSRSVVKRMAVRKSGSIVTVGSNAARIPRMQMAAYNASKAAAVMFTKCLGLEQATNHIRCNIVSPGSTDTVMQRMLWNDSNGGQSVVAGSPEAFRLGIPLGRIAAPSDIADAVMFLASDRARQITMLDLCIDGGATLGV</sequence>
<evidence type="ECO:0000256" key="4">
    <source>
        <dbReference type="ARBA" id="ARBA00023027"/>
    </source>
</evidence>
<gene>
    <name evidence="11" type="ORF">EIM92_18460</name>
</gene>
<dbReference type="GO" id="GO:0019290">
    <property type="term" value="P:siderophore biosynthetic process"/>
    <property type="evidence" value="ECO:0007669"/>
    <property type="project" value="InterPro"/>
</dbReference>
<evidence type="ECO:0000256" key="8">
    <source>
        <dbReference type="NCBIfam" id="TIGR04316"/>
    </source>
</evidence>
<evidence type="ECO:0000256" key="3">
    <source>
        <dbReference type="ARBA" id="ARBA00023002"/>
    </source>
</evidence>
<reference evidence="11 12" key="1">
    <citation type="submission" date="2018-11" db="EMBL/GenBank/DDBJ databases">
        <title>Genome sequencing of Paenibacillus lentus DSM25539(T).</title>
        <authorList>
            <person name="Kook J.-K."/>
            <person name="Park S.-N."/>
            <person name="Lim Y.K."/>
        </authorList>
    </citation>
    <scope>NUCLEOTIDE SEQUENCE [LARGE SCALE GENOMIC DNA]</scope>
    <source>
        <strain evidence="11 12">DSM 25539</strain>
    </source>
</reference>
<proteinExistence type="inferred from homology"/>
<dbReference type="GO" id="GO:0016616">
    <property type="term" value="F:oxidoreductase activity, acting on the CH-OH group of donors, NAD or NADP as acceptor"/>
    <property type="evidence" value="ECO:0007669"/>
    <property type="project" value="UniProtKB-ARBA"/>
</dbReference>
<evidence type="ECO:0000256" key="9">
    <source>
        <dbReference type="RuleBase" id="RU000363"/>
    </source>
</evidence>
<accession>A0A3Q8S626</accession>
<comment type="catalytic activity">
    <reaction evidence="5">
        <text>(2S,3S)-2,3-dihydroxy-2,3-dihydrobenzoate + NAD(+) = 2,3-dihydroxybenzoate + NADH + H(+)</text>
        <dbReference type="Rhea" id="RHEA:23824"/>
        <dbReference type="ChEBI" id="CHEBI:15378"/>
        <dbReference type="ChEBI" id="CHEBI:36654"/>
        <dbReference type="ChEBI" id="CHEBI:57540"/>
        <dbReference type="ChEBI" id="CHEBI:57945"/>
        <dbReference type="ChEBI" id="CHEBI:58764"/>
        <dbReference type="EC" id="1.3.1.28"/>
    </reaction>
</comment>
<dbReference type="AlphaFoldDB" id="A0A3Q8S626"/>
<comment type="pathway">
    <text evidence="1">Siderophore biosynthesis.</text>
</comment>
<evidence type="ECO:0000256" key="2">
    <source>
        <dbReference type="ARBA" id="ARBA00006484"/>
    </source>
</evidence>